<dbReference type="Gene3D" id="3.80.10.10">
    <property type="entry name" value="Ribonuclease Inhibitor"/>
    <property type="match status" value="1"/>
</dbReference>
<gene>
    <name evidence="2" type="ORF">RhiirA5_499400</name>
</gene>
<evidence type="ECO:0000313" key="2">
    <source>
        <dbReference type="EMBL" id="PKC09226.1"/>
    </source>
</evidence>
<accession>A0A2N0PQZ5</accession>
<dbReference type="AlphaFoldDB" id="A0A2N0PQZ5"/>
<dbReference type="InterPro" id="IPR032675">
    <property type="entry name" value="LRR_dom_sf"/>
</dbReference>
<evidence type="ECO:0000259" key="1">
    <source>
        <dbReference type="Pfam" id="PF12937"/>
    </source>
</evidence>
<dbReference type="InterPro" id="IPR001810">
    <property type="entry name" value="F-box_dom"/>
</dbReference>
<dbReference type="EMBL" id="LLXJ01000477">
    <property type="protein sequence ID" value="PKC09226.1"/>
    <property type="molecule type" value="Genomic_DNA"/>
</dbReference>
<protein>
    <recommendedName>
        <fullName evidence="1">F-box domain-containing protein</fullName>
    </recommendedName>
</protein>
<sequence>MASNLPVDCLDQIFKYLDDDVKALRSCLLVNRKWCQTVVPILWSNPWKFEKQSDCEFWTAITATILLCLPKESQDLLRRNNIIKSISNSPTTFEYVRYFQYLSPEAIEQLTREHLTDNSVDPHRGYKDQLFEQEIYKLFMSRSSLKHLVLPKVPLSYCPGSTTCLQKLRELVCGSDNSPEFFYGLAQICRHIQRLVVDPCHDDNAGLASLIEFQTGLKYVELQAPDGQVNEYPRIGQALISQAHSISILYFHGSLCIRPTVLAEFINLKNLKLFISGEISNLSQFATTIFPKLEVLDIFWDEHTPFDIFTQFIENTQGTLSRIYWNTDCPPNKPEEIRYYLDVISRPKFTNLKFVTIWWNCLATEKLMKFLTIHPHLQALKIYTFTSKANGKELFDLLIRANSPHSLKVLNLDGDWQFTNEDLEEFLDSWKSTGRNPLSFYISFKYNITPHFETIIQRYREEGILKDFQRAEFLDEVESLNYLWKYFNLSY</sequence>
<dbReference type="InterPro" id="IPR036047">
    <property type="entry name" value="F-box-like_dom_sf"/>
</dbReference>
<dbReference type="VEuPathDB" id="FungiDB:FUN_013657"/>
<proteinExistence type="predicted"/>
<reference evidence="2 3" key="2">
    <citation type="submission" date="2017-09" db="EMBL/GenBank/DDBJ databases">
        <title>Extensive intraspecific genome diversity in a model arbuscular mycorrhizal fungus.</title>
        <authorList>
            <person name="Chen E.C."/>
            <person name="Morin E."/>
            <person name="Beaudet D."/>
            <person name="Noel J."/>
            <person name="Ndikumana S."/>
            <person name="Charron P."/>
            <person name="St-Onge C."/>
            <person name="Giorgi J."/>
            <person name="Grigoriev I.V."/>
            <person name="Roux C."/>
            <person name="Martin F.M."/>
            <person name="Corradi N."/>
        </authorList>
    </citation>
    <scope>NUCLEOTIDE SEQUENCE [LARGE SCALE GENOMIC DNA]</scope>
    <source>
        <strain evidence="2 3">A5</strain>
    </source>
</reference>
<feature type="domain" description="F-box" evidence="1">
    <location>
        <begin position="3"/>
        <end position="46"/>
    </location>
</feature>
<dbReference type="Proteomes" id="UP000232722">
    <property type="component" value="Unassembled WGS sequence"/>
</dbReference>
<dbReference type="VEuPathDB" id="FungiDB:RhiirA1_410862"/>
<comment type="caution">
    <text evidence="2">The sequence shown here is derived from an EMBL/GenBank/DDBJ whole genome shotgun (WGS) entry which is preliminary data.</text>
</comment>
<name>A0A2N0PQZ5_9GLOM</name>
<dbReference type="SUPFAM" id="SSF81383">
    <property type="entry name" value="F-box domain"/>
    <property type="match status" value="1"/>
</dbReference>
<evidence type="ECO:0000313" key="3">
    <source>
        <dbReference type="Proteomes" id="UP000232722"/>
    </source>
</evidence>
<reference evidence="2 3" key="1">
    <citation type="submission" date="2016-04" db="EMBL/GenBank/DDBJ databases">
        <title>Genome analyses suggest a sexual origin of heterokaryosis in a supposedly ancient asexual fungus.</title>
        <authorList>
            <person name="Ropars J."/>
            <person name="Sedzielewska K."/>
            <person name="Noel J."/>
            <person name="Charron P."/>
            <person name="Farinelli L."/>
            <person name="Marton T."/>
            <person name="Kruger M."/>
            <person name="Pelin A."/>
            <person name="Brachmann A."/>
            <person name="Corradi N."/>
        </authorList>
    </citation>
    <scope>NUCLEOTIDE SEQUENCE [LARGE SCALE GENOMIC DNA]</scope>
    <source>
        <strain evidence="2 3">A5</strain>
    </source>
</reference>
<dbReference type="Pfam" id="PF12937">
    <property type="entry name" value="F-box-like"/>
    <property type="match status" value="1"/>
</dbReference>
<organism evidence="2 3">
    <name type="scientific">Rhizophagus irregularis</name>
    <dbReference type="NCBI Taxonomy" id="588596"/>
    <lineage>
        <taxon>Eukaryota</taxon>
        <taxon>Fungi</taxon>
        <taxon>Fungi incertae sedis</taxon>
        <taxon>Mucoromycota</taxon>
        <taxon>Glomeromycotina</taxon>
        <taxon>Glomeromycetes</taxon>
        <taxon>Glomerales</taxon>
        <taxon>Glomeraceae</taxon>
        <taxon>Rhizophagus</taxon>
    </lineage>
</organism>
<dbReference type="SUPFAM" id="SSF52047">
    <property type="entry name" value="RNI-like"/>
    <property type="match status" value="1"/>
</dbReference>
<dbReference type="VEuPathDB" id="FungiDB:RhiirFUN_019870"/>